<proteinExistence type="predicted"/>
<dbReference type="PANTHER" id="PTHR44591">
    <property type="entry name" value="STRESS RESPONSE REGULATOR PROTEIN 1"/>
    <property type="match status" value="1"/>
</dbReference>
<dbReference type="InterPro" id="IPR050595">
    <property type="entry name" value="Bact_response_regulator"/>
</dbReference>
<dbReference type="CDD" id="cd17574">
    <property type="entry name" value="REC_OmpR"/>
    <property type="match status" value="1"/>
</dbReference>
<evidence type="ECO:0000259" key="3">
    <source>
        <dbReference type="PROSITE" id="PS50110"/>
    </source>
</evidence>
<dbReference type="SUPFAM" id="SSF55874">
    <property type="entry name" value="ATPase domain of HSP90 chaperone/DNA topoisomerase II/histidine kinase"/>
    <property type="match status" value="1"/>
</dbReference>
<dbReference type="InterPro" id="IPR001789">
    <property type="entry name" value="Sig_transdc_resp-reg_receiver"/>
</dbReference>
<keyword evidence="5" id="KW-1185">Reference proteome</keyword>
<gene>
    <name evidence="4" type="ordered locus">Mmc1_0241</name>
</gene>
<evidence type="ECO:0000256" key="1">
    <source>
        <dbReference type="ARBA" id="ARBA00022553"/>
    </source>
</evidence>
<feature type="domain" description="Response regulatory" evidence="3">
    <location>
        <begin position="5"/>
        <end position="123"/>
    </location>
</feature>
<dbReference type="InterPro" id="IPR036890">
    <property type="entry name" value="HATPase_C_sf"/>
</dbReference>
<evidence type="ECO:0000313" key="5">
    <source>
        <dbReference type="Proteomes" id="UP000002586"/>
    </source>
</evidence>
<dbReference type="CDD" id="cd16936">
    <property type="entry name" value="HATPase_RsbW-like"/>
    <property type="match status" value="1"/>
</dbReference>
<sequence>MSKAQILLVDDQPINLEILSEYLRDEGYRLCIARDGQEAWELLEKNPLNFHALLLDRMMPRMDGMEVLARMKQHDELRMVPVIMQTAKASQEEIVEGLEGGAHYYLTKPYRKEMLRAIVRTAVDDYNNYRAIRDRSREAQDKAVDSVLSMRLMDSGQFRFQTIKQAQDLAALLSHSCPDPERVVLGLSELLINAVEHGNLGITYEDKSRLLKNRDDWWQEVHRRQSLPENCQKWGRIRFTKSEDRLEILIQDEGNGFDWRGFLEFDQARAFDSHGRGIAMAKMLSFDRLEYHDPGNTVVVRVNLPPKSE</sequence>
<dbReference type="PROSITE" id="PS50110">
    <property type="entry name" value="RESPONSE_REGULATORY"/>
    <property type="match status" value="1"/>
</dbReference>
<evidence type="ECO:0000256" key="2">
    <source>
        <dbReference type="PROSITE-ProRule" id="PRU00169"/>
    </source>
</evidence>
<dbReference type="Pfam" id="PF13581">
    <property type="entry name" value="HATPase_c_2"/>
    <property type="match status" value="1"/>
</dbReference>
<reference evidence="4 5" key="2">
    <citation type="journal article" date="2012" name="Int. J. Syst. Evol. Microbiol.">
        <title>Magnetococcus marinus gen. nov., sp. nov., a marine, magnetotactic bacterium that represents a novel lineage (Magnetococcaceae fam. nov.; Magnetococcales ord. nov.) at the base of the Alphaproteobacteria.</title>
        <authorList>
            <person name="Bazylinski D.A."/>
            <person name="Williams T.J."/>
            <person name="Lefevre C.T."/>
            <person name="Berg R.J."/>
            <person name="Zhang C.L."/>
            <person name="Bowser S.S."/>
            <person name="Dean A.J."/>
            <person name="Beveridge T.J."/>
        </authorList>
    </citation>
    <scope>NUCLEOTIDE SEQUENCE [LARGE SCALE GENOMIC DNA]</scope>
    <source>
        <strain evidence="5">ATCC BAA-1437 / JCM 17883 / MC-1</strain>
    </source>
</reference>
<name>A0L475_MAGMM</name>
<protein>
    <submittedName>
        <fullName evidence="4">Response regulator receiver protein</fullName>
    </submittedName>
</protein>
<dbReference type="RefSeq" id="WP_011711940.1">
    <property type="nucleotide sequence ID" value="NC_008576.1"/>
</dbReference>
<organism evidence="4 5">
    <name type="scientific">Magnetococcus marinus (strain ATCC BAA-1437 / JCM 17883 / MC-1)</name>
    <dbReference type="NCBI Taxonomy" id="156889"/>
    <lineage>
        <taxon>Bacteria</taxon>
        <taxon>Pseudomonadati</taxon>
        <taxon>Pseudomonadota</taxon>
        <taxon>Magnetococcia</taxon>
        <taxon>Magnetococcales</taxon>
        <taxon>Magnetococcaceae</taxon>
        <taxon>Magnetococcus</taxon>
    </lineage>
</organism>
<reference evidence="5" key="1">
    <citation type="journal article" date="2009" name="Appl. Environ. Microbiol.">
        <title>Complete genome sequence of the chemolithoautotrophic marine magnetotactic coccus strain MC-1.</title>
        <authorList>
            <person name="Schubbe S."/>
            <person name="Williams T.J."/>
            <person name="Xie G."/>
            <person name="Kiss H.E."/>
            <person name="Brettin T.S."/>
            <person name="Martinez D."/>
            <person name="Ross C.A."/>
            <person name="Schuler D."/>
            <person name="Cox B.L."/>
            <person name="Nealson K.H."/>
            <person name="Bazylinski D.A."/>
        </authorList>
    </citation>
    <scope>NUCLEOTIDE SEQUENCE [LARGE SCALE GENOMIC DNA]</scope>
    <source>
        <strain evidence="5">ATCC BAA-1437 / JCM 17883 / MC-1</strain>
    </source>
</reference>
<dbReference type="KEGG" id="mgm:Mmc1_0241"/>
<dbReference type="PANTHER" id="PTHR44591:SF3">
    <property type="entry name" value="RESPONSE REGULATORY DOMAIN-CONTAINING PROTEIN"/>
    <property type="match status" value="1"/>
</dbReference>
<dbReference type="HOGENOM" id="CLU_073056_0_0_5"/>
<dbReference type="Gene3D" id="3.30.565.10">
    <property type="entry name" value="Histidine kinase-like ATPase, C-terminal domain"/>
    <property type="match status" value="1"/>
</dbReference>
<dbReference type="Pfam" id="PF00072">
    <property type="entry name" value="Response_reg"/>
    <property type="match status" value="1"/>
</dbReference>
<dbReference type="GO" id="GO:0000160">
    <property type="term" value="P:phosphorelay signal transduction system"/>
    <property type="evidence" value="ECO:0007669"/>
    <property type="project" value="InterPro"/>
</dbReference>
<dbReference type="EMBL" id="CP000471">
    <property type="protein sequence ID" value="ABK42768.1"/>
    <property type="molecule type" value="Genomic_DNA"/>
</dbReference>
<dbReference type="Proteomes" id="UP000002586">
    <property type="component" value="Chromosome"/>
</dbReference>
<dbReference type="InterPro" id="IPR011006">
    <property type="entry name" value="CheY-like_superfamily"/>
</dbReference>
<keyword evidence="1 2" id="KW-0597">Phosphoprotein</keyword>
<dbReference type="STRING" id="156889.Mmc1_0241"/>
<dbReference type="SMART" id="SM00448">
    <property type="entry name" value="REC"/>
    <property type="match status" value="1"/>
</dbReference>
<dbReference type="SUPFAM" id="SSF52172">
    <property type="entry name" value="CheY-like"/>
    <property type="match status" value="1"/>
</dbReference>
<accession>A0L475</accession>
<dbReference type="InterPro" id="IPR003594">
    <property type="entry name" value="HATPase_dom"/>
</dbReference>
<evidence type="ECO:0000313" key="4">
    <source>
        <dbReference type="EMBL" id="ABK42768.1"/>
    </source>
</evidence>
<feature type="modified residue" description="4-aspartylphosphate" evidence="2">
    <location>
        <position position="56"/>
    </location>
</feature>
<dbReference type="AlphaFoldDB" id="A0L475"/>
<dbReference type="Gene3D" id="3.40.50.2300">
    <property type="match status" value="1"/>
</dbReference>
<dbReference type="eggNOG" id="COG2172">
    <property type="taxonomic scope" value="Bacteria"/>
</dbReference>
<dbReference type="eggNOG" id="COG3437">
    <property type="taxonomic scope" value="Bacteria"/>
</dbReference>